<dbReference type="EMBL" id="QZFR01000157">
    <property type="protein sequence ID" value="RXV61260.1"/>
    <property type="molecule type" value="Genomic_DNA"/>
</dbReference>
<proteinExistence type="predicted"/>
<organism evidence="1 2">
    <name type="scientific">Ligilactobacillus murinus</name>
    <dbReference type="NCBI Taxonomy" id="1622"/>
    <lineage>
        <taxon>Bacteria</taxon>
        <taxon>Bacillati</taxon>
        <taxon>Bacillota</taxon>
        <taxon>Bacilli</taxon>
        <taxon>Lactobacillales</taxon>
        <taxon>Lactobacillaceae</taxon>
        <taxon>Ligilactobacillus</taxon>
    </lineage>
</organism>
<dbReference type="Gene3D" id="1.50.10.20">
    <property type="match status" value="1"/>
</dbReference>
<dbReference type="SUPFAM" id="SSF158745">
    <property type="entry name" value="LanC-like"/>
    <property type="match status" value="1"/>
</dbReference>
<dbReference type="Pfam" id="PF05147">
    <property type="entry name" value="LANC_like"/>
    <property type="match status" value="1"/>
</dbReference>
<dbReference type="GO" id="GO:0031179">
    <property type="term" value="P:peptide modification"/>
    <property type="evidence" value="ECO:0007669"/>
    <property type="project" value="InterPro"/>
</dbReference>
<dbReference type="InterPro" id="IPR007822">
    <property type="entry name" value="LANC-like"/>
</dbReference>
<name>A0A4Q1ZZ11_9LACO</name>
<comment type="caution">
    <text evidence="1">The sequence shown here is derived from an EMBL/GenBank/DDBJ whole genome shotgun (WGS) entry which is preliminary data.</text>
</comment>
<evidence type="ECO:0000313" key="2">
    <source>
        <dbReference type="Proteomes" id="UP000289316"/>
    </source>
</evidence>
<dbReference type="Proteomes" id="UP000289316">
    <property type="component" value="Unassembled WGS sequence"/>
</dbReference>
<sequence length="251" mass="29063">MYSILHRIMDLTKWIAIIEKLYTEKNESTKVIQFLDDPQLKKVKNMINPNKMLNQLHLIEDELNSYLLESLSQRDRTLLEKFSKEPSKIVSKFIKNELQSFICQDNMLYLKSGSVYSPYVNGGAAGRLYILVILATKFKLTELFPQLEKFLSKFSGRYVKNATISSGAAGLGMLMLYAYAITGNKEYLQYAYKWNELIEVLSFSLSGKKVWANYQFESKLDESFNNGNAGIRYFQRLLMGENHEFKKGDKC</sequence>
<dbReference type="AlphaFoldDB" id="A0A4Q1ZZ11"/>
<protein>
    <submittedName>
        <fullName evidence="1">Uncharacterized protein</fullName>
    </submittedName>
</protein>
<reference evidence="1 2" key="1">
    <citation type="submission" date="2018-09" db="EMBL/GenBank/DDBJ databases">
        <title>Murine metabolic-syndrome-specific gut microbial biobank.</title>
        <authorList>
            <person name="Liu C."/>
        </authorList>
    </citation>
    <scope>NUCLEOTIDE SEQUENCE [LARGE SCALE GENOMIC DNA]</scope>
    <source>
        <strain evidence="1 2">C-30</strain>
    </source>
</reference>
<accession>A0A4Q1ZZ11</accession>
<gene>
    <name evidence="1" type="ORF">D6C19_11560</name>
</gene>
<evidence type="ECO:0000313" key="1">
    <source>
        <dbReference type="EMBL" id="RXV61260.1"/>
    </source>
</evidence>